<dbReference type="SUPFAM" id="SSF109604">
    <property type="entry name" value="HD-domain/PDEase-like"/>
    <property type="match status" value="1"/>
</dbReference>
<gene>
    <name evidence="2" type="ordered locus">GAU_1721</name>
</gene>
<sequence>MGTGAMADQSSGAAAQKHARAFIVAMNSAVRAVRLYPIENAAVQRAIAELGNSAERVRQDEDECALRRIGDFLFVNETRLRLSFDNYAAVASLLGLFREAGIGGIVLVGRPDPRAWVVLLSFLQSPPLEYPEEERLAQLTARLEQARVADFELSPPLEEGVREEAELDAKERARQTYVRSLDVTREIITSTRLGKSPSLKRVKRAVQGIVDSILTDSTSLMGLTTLRDFDEYTFVHSVNVCIMSVALGRRLGLAKLQLLDLGLAALLHDLGKSRVPLELLNKRGELDEDERLLLQSHTWQGVLALFGIPGVATRPWRAMSAAYEHHMRTDLSGYPRLVRPRTLSMFSKIIAVTDGFDAATTSRVYQDAPWTPADVLRGMRDNPRLGLDPVVVKAFINLTGIYPVGTVVVLDTFEIALVMAANPDAAALSRPLVRILMDERGNPVQNTAQLMDLTARDASGQFVRSIIRTEDPHRYGISIGDHFA</sequence>
<dbReference type="AlphaFoldDB" id="C1A953"/>
<dbReference type="STRING" id="379066.GAU_1721"/>
<reference evidence="3" key="1">
    <citation type="submission" date="2006-03" db="EMBL/GenBank/DDBJ databases">
        <title>Complete genome sequence of Gemmatimonas aurantiaca T-27 that represents a novel phylum Gemmatimonadetes.</title>
        <authorList>
            <person name="Takasaki K."/>
            <person name="Ichikawa N."/>
            <person name="Miura H."/>
            <person name="Matsushita S."/>
            <person name="Watanabe Y."/>
            <person name="Oguchi A."/>
            <person name="Ankai A."/>
            <person name="Yashiro I."/>
            <person name="Takahashi M."/>
            <person name="Terui Y."/>
            <person name="Fukui S."/>
            <person name="Yokoyama H."/>
            <person name="Tanikawa S."/>
            <person name="Hanada S."/>
            <person name="Kamagata Y."/>
            <person name="Fujita N."/>
        </authorList>
    </citation>
    <scope>NUCLEOTIDE SEQUENCE [LARGE SCALE GENOMIC DNA]</scope>
    <source>
        <strain evidence="3">T-27 / DSM 14586 / JCM 11422 / NBRC 100505</strain>
    </source>
</reference>
<dbReference type="eggNOG" id="COG2206">
    <property type="taxonomic scope" value="Bacteria"/>
</dbReference>
<feature type="domain" description="HD-GYP" evidence="1">
    <location>
        <begin position="211"/>
        <end position="411"/>
    </location>
</feature>
<dbReference type="PANTHER" id="PTHR43155">
    <property type="entry name" value="CYCLIC DI-GMP PHOSPHODIESTERASE PA4108-RELATED"/>
    <property type="match status" value="1"/>
</dbReference>
<dbReference type="Gene3D" id="1.10.3210.10">
    <property type="entry name" value="Hypothetical protein af1432"/>
    <property type="match status" value="1"/>
</dbReference>
<dbReference type="SMART" id="SM00471">
    <property type="entry name" value="HDc"/>
    <property type="match status" value="1"/>
</dbReference>
<organism evidence="2 3">
    <name type="scientific">Gemmatimonas aurantiaca (strain DSM 14586 / JCM 11422 / NBRC 100505 / T-27)</name>
    <dbReference type="NCBI Taxonomy" id="379066"/>
    <lineage>
        <taxon>Bacteria</taxon>
        <taxon>Pseudomonadati</taxon>
        <taxon>Gemmatimonadota</taxon>
        <taxon>Gemmatimonadia</taxon>
        <taxon>Gemmatimonadales</taxon>
        <taxon>Gemmatimonadaceae</taxon>
        <taxon>Gemmatimonas</taxon>
    </lineage>
</organism>
<name>C1A953_GEMAT</name>
<evidence type="ECO:0000259" key="1">
    <source>
        <dbReference type="PROSITE" id="PS51832"/>
    </source>
</evidence>
<dbReference type="EMBL" id="AP009153">
    <property type="protein sequence ID" value="BAH38763.1"/>
    <property type="molecule type" value="Genomic_DNA"/>
</dbReference>
<dbReference type="Proteomes" id="UP000002209">
    <property type="component" value="Chromosome"/>
</dbReference>
<dbReference type="Pfam" id="PF13487">
    <property type="entry name" value="HD_5"/>
    <property type="match status" value="1"/>
</dbReference>
<dbReference type="InterPro" id="IPR037522">
    <property type="entry name" value="HD_GYP_dom"/>
</dbReference>
<protein>
    <recommendedName>
        <fullName evidence="1">HD-GYP domain-containing protein</fullName>
    </recommendedName>
</protein>
<dbReference type="PROSITE" id="PS51832">
    <property type="entry name" value="HD_GYP"/>
    <property type="match status" value="1"/>
</dbReference>
<dbReference type="InterPro" id="IPR003607">
    <property type="entry name" value="HD/PDEase_dom"/>
</dbReference>
<evidence type="ECO:0000313" key="3">
    <source>
        <dbReference type="Proteomes" id="UP000002209"/>
    </source>
</evidence>
<keyword evidence="3" id="KW-1185">Reference proteome</keyword>
<dbReference type="HOGENOM" id="CLU_000445_92_1_0"/>
<accession>C1A953</accession>
<dbReference type="CDD" id="cd00077">
    <property type="entry name" value="HDc"/>
    <property type="match status" value="1"/>
</dbReference>
<dbReference type="OrthoDB" id="9764337at2"/>
<dbReference type="PANTHER" id="PTHR43155:SF2">
    <property type="entry name" value="CYCLIC DI-GMP PHOSPHODIESTERASE PA4108"/>
    <property type="match status" value="1"/>
</dbReference>
<dbReference type="RefSeq" id="WP_012683210.1">
    <property type="nucleotide sequence ID" value="NC_012489.1"/>
</dbReference>
<dbReference type="KEGG" id="gau:GAU_1721"/>
<proteinExistence type="predicted"/>
<evidence type="ECO:0000313" key="2">
    <source>
        <dbReference type="EMBL" id="BAH38763.1"/>
    </source>
</evidence>